<name>A0A1S8NDX4_CLOSA</name>
<dbReference type="InterPro" id="IPR013320">
    <property type="entry name" value="ConA-like_dom_sf"/>
</dbReference>
<dbReference type="RefSeq" id="WP_077864874.1">
    <property type="nucleotide sequence ID" value="NZ_LZYZ01000002.1"/>
</dbReference>
<evidence type="ECO:0000256" key="6">
    <source>
        <dbReference type="SAM" id="MobiDB-lite"/>
    </source>
</evidence>
<dbReference type="SUPFAM" id="SSF69360">
    <property type="entry name" value="Cell wall binding repeat"/>
    <property type="match status" value="1"/>
</dbReference>
<dbReference type="Gene3D" id="1.20.1270.90">
    <property type="entry name" value="AF1782-like"/>
    <property type="match status" value="1"/>
</dbReference>
<gene>
    <name evidence="10" type="primary">fruA_4</name>
    <name evidence="10" type="ORF">CLOSAC_15100</name>
</gene>
<dbReference type="Proteomes" id="UP000191154">
    <property type="component" value="Unassembled WGS sequence"/>
</dbReference>
<dbReference type="Gene3D" id="2.60.120.560">
    <property type="entry name" value="Exo-inulinase, domain 1"/>
    <property type="match status" value="3"/>
</dbReference>
<keyword evidence="4 10" id="KW-0326">Glycosidase</keyword>
<dbReference type="EC" id="3.2.1.80" evidence="10"/>
<protein>
    <submittedName>
        <fullName evidence="10">Fructan beta-fructosidase</fullName>
        <ecNumber evidence="10">3.2.1.80</ecNumber>
    </submittedName>
</protein>
<sequence>MKKLKLKLITITVATMTAATLPSVSASAAWMQNEGNWNYLSDSGEMKTGWVNDNSAWYYLDNSGRMKTGWVNDNGAWYYLDNSGRMKTGWINDNGAWYYANNSGEMKTEWVNDNGTWYYLDNSGEMKTGWINDNGVWYFANASGVMQTGIVQVDGKTYSLDVATGAMQVGNVTINGNVYTFAQSGEAIGKDVVPSKIFNSNGVQVTATNTSGKDTNTSDASNTSASSQQNSSSSSSSSHHSNNSSKVSKVELTDAITAAKTKYAAAVEGTDAGQYSIGSKAIFKIAIDAAQAVADKVTSTQKDIDSAVVELAKATTTFDNSKNNDDINKGVSTNYLEDYREQYHYSVGSGWANDPNGMVYFNGEYHLFYQYYPDGVSWGPMHWGQAVSTDLIHWKELGIAIEPGDVNAGDGKKYIFSGSAVVDKDNTSGFFDGIEGGGLVAAYTEDNDVAGTQQQSIAYSKDNGRTWIKYNNGDPVITNAMDPLKAKDFRDPKIFWNEDANEWMMVVAGGPLRFFSSTDLKNWKAEGMQPEITTECPDMYKLQVGDTGVYKWVLSEGGRYYRVGDFKKVDDVWKFVPDNDEHLTMNFAPDAYAGQTYYGTGTDGTPDGRRIMIQWMNNWNYAGSIGKITQTFNGQFTLQNDMKLVQTDEGIRLIQQPIKEYENLRQTPITFDNVTISPNTPNIMSNLSGSQYEIVSEFTPNANTTEVGFKLRVGKDVNQETVVKYNTATGEVTIDRSKSGKAPSSSFKDPAIGKVTKTADGKIQLHIFVDTSSVEVYANNGEITGTTEIFPNRSSQGIEVYSVGGNTQATIQYYPLSGIWNNDVKGTNSVGLSLSESNFTKEVGEQFSIYTTTIPTTAAQGVNWTISDPSVVKIVSQDDTKTTFEVTGIGNADLTATSKDGKLKKTASLGIYNRNITSDISDLTDFQSTTGNWFVNNNAYTSDSRGIGDGFVTSGQMNDDLTATYTYSADAKFVSDGKPLTDGVASLVLCSQTRDASKGSLVANILWNGEYRVFNFPGGQNVDSGKVDVDPNGIYHLKAEIKGKHIKYWINDKLVCDADQDYFSTPGYFGLNTCNAEVEYTNIRLNKVTSDNSTLELNKTTFEQSKGDTFTVYSNQKVNWSIADSNVVQILSEDGNKTTFKVVNAGATTLTATSATNSSLKQDVSVEAYERDPETVDGLVEGLTNFQTHNGNWYVKNDAYEVNASGDGFSTSDTKINIEENPDITYTLEADANILNGDVAELVLFAQSKANPQGDGSLVANVIRNNTYNLFTFGKGDIKAGNLDDSGKSTDGKYHLKAEVKGTHLKYTINNQVIYDGEQNFFTSGYLGLGACNSNVAFSNIKFTDDATLDGSTDTTESAATVTTGAAITVAAPVTGETPASTIADTPEYTATIVWSENPAIFEANKVYTATITIKPKAGYTVIGIPKDYFKVDGATATNDADSGVVTAVFPETN</sequence>
<dbReference type="PROSITE" id="PS51170">
    <property type="entry name" value="CW"/>
    <property type="match status" value="5"/>
</dbReference>
<dbReference type="GO" id="GO:0051669">
    <property type="term" value="F:fructan beta-fructosidase activity"/>
    <property type="evidence" value="ECO:0007669"/>
    <property type="project" value="UniProtKB-EC"/>
</dbReference>
<dbReference type="Gene3D" id="2.60.40.1080">
    <property type="match status" value="1"/>
</dbReference>
<dbReference type="SUPFAM" id="SSF49899">
    <property type="entry name" value="Concanavalin A-like lectins/glucanases"/>
    <property type="match status" value="1"/>
</dbReference>
<dbReference type="Pfam" id="PF00251">
    <property type="entry name" value="Glyco_hydro_32N"/>
    <property type="match status" value="1"/>
</dbReference>
<dbReference type="PANTHER" id="PTHR42800:SF1">
    <property type="entry name" value="EXOINULINASE INUD (AFU_ORTHOLOGUE AFUA_5G00480)"/>
    <property type="match status" value="1"/>
</dbReference>
<dbReference type="Gene3D" id="2.10.270.10">
    <property type="entry name" value="Cholin Binding"/>
    <property type="match status" value="3"/>
</dbReference>
<feature type="domain" description="Glycosyl hydrolase family 32 N-terminal" evidence="8">
    <location>
        <begin position="344"/>
        <end position="657"/>
    </location>
</feature>
<dbReference type="Pfam" id="PF01473">
    <property type="entry name" value="Choline_bind_1"/>
    <property type="match status" value="2"/>
</dbReference>
<organism evidence="10 11">
    <name type="scientific">Clostridium saccharobutylicum</name>
    <dbReference type="NCBI Taxonomy" id="169679"/>
    <lineage>
        <taxon>Bacteria</taxon>
        <taxon>Bacillati</taxon>
        <taxon>Bacillota</taxon>
        <taxon>Clostridia</taxon>
        <taxon>Eubacteriales</taxon>
        <taxon>Clostridiaceae</taxon>
        <taxon>Clostridium</taxon>
    </lineage>
</organism>
<evidence type="ECO:0000313" key="11">
    <source>
        <dbReference type="Proteomes" id="UP000191154"/>
    </source>
</evidence>
<dbReference type="GO" id="GO:0005737">
    <property type="term" value="C:cytoplasm"/>
    <property type="evidence" value="ECO:0007669"/>
    <property type="project" value="TreeGrafter"/>
</dbReference>
<accession>A0A1S8NDX4</accession>
<feature type="chain" id="PRO_5012413486" evidence="7">
    <location>
        <begin position="29"/>
        <end position="1454"/>
    </location>
</feature>
<evidence type="ECO:0000256" key="4">
    <source>
        <dbReference type="ARBA" id="ARBA00023295"/>
    </source>
</evidence>
<dbReference type="InterPro" id="IPR001362">
    <property type="entry name" value="Glyco_hydro_32"/>
</dbReference>
<evidence type="ECO:0000256" key="3">
    <source>
        <dbReference type="ARBA" id="ARBA00022801"/>
    </source>
</evidence>
<dbReference type="GO" id="GO:0005987">
    <property type="term" value="P:sucrose catabolic process"/>
    <property type="evidence" value="ECO:0007669"/>
    <property type="project" value="TreeGrafter"/>
</dbReference>
<feature type="compositionally biased region" description="Low complexity" evidence="6">
    <location>
        <begin position="214"/>
        <end position="245"/>
    </location>
</feature>
<reference evidence="10 11" key="1">
    <citation type="submission" date="2016-05" db="EMBL/GenBank/DDBJ databases">
        <title>Microbial solvent formation.</title>
        <authorList>
            <person name="Poehlein A."/>
            <person name="Montoya Solano J.D."/>
            <person name="Flitsch S."/>
            <person name="Krabben P."/>
            <person name="Duerre P."/>
            <person name="Daniel R."/>
        </authorList>
    </citation>
    <scope>NUCLEOTIDE SEQUENCE [LARGE SCALE GENOMIC DNA]</scope>
    <source>
        <strain evidence="10 11">L1-8</strain>
    </source>
</reference>
<dbReference type="Pfam" id="PF19127">
    <property type="entry name" value="Choline_bind_3"/>
    <property type="match status" value="1"/>
</dbReference>
<feature type="region of interest" description="Disordered" evidence="6">
    <location>
        <begin position="206"/>
        <end position="249"/>
    </location>
</feature>
<evidence type="ECO:0000259" key="9">
    <source>
        <dbReference type="Pfam" id="PF08244"/>
    </source>
</evidence>
<feature type="repeat" description="Cell wall-binding" evidence="5">
    <location>
        <begin position="47"/>
        <end position="66"/>
    </location>
</feature>
<evidence type="ECO:0000259" key="8">
    <source>
        <dbReference type="Pfam" id="PF00251"/>
    </source>
</evidence>
<dbReference type="SMART" id="SM00640">
    <property type="entry name" value="Glyco_32"/>
    <property type="match status" value="1"/>
</dbReference>
<dbReference type="InterPro" id="IPR018053">
    <property type="entry name" value="Glyco_hydro_32_AS"/>
</dbReference>
<comment type="similarity">
    <text evidence="1">Belongs to the glycosyl hydrolase 32 family.</text>
</comment>
<dbReference type="Pfam" id="PF08244">
    <property type="entry name" value="Glyco_hydro_32C"/>
    <property type="match status" value="1"/>
</dbReference>
<keyword evidence="7" id="KW-0732">Signal</keyword>
<dbReference type="InterPro" id="IPR023296">
    <property type="entry name" value="Glyco_hydro_beta-prop_sf"/>
</dbReference>
<dbReference type="PROSITE" id="PS00609">
    <property type="entry name" value="GLYCOSYL_HYDROL_F32"/>
    <property type="match status" value="1"/>
</dbReference>
<proteinExistence type="inferred from homology"/>
<dbReference type="Gene3D" id="2.115.10.20">
    <property type="entry name" value="Glycosyl hydrolase domain, family 43"/>
    <property type="match status" value="1"/>
</dbReference>
<dbReference type="SUPFAM" id="SSF75005">
    <property type="entry name" value="Arabinanase/levansucrase/invertase"/>
    <property type="match status" value="1"/>
</dbReference>
<feature type="repeat" description="Cell wall-binding" evidence="5">
    <location>
        <begin position="67"/>
        <end position="86"/>
    </location>
</feature>
<feature type="repeat" description="Cell wall-binding" evidence="5">
    <location>
        <begin position="107"/>
        <end position="126"/>
    </location>
</feature>
<dbReference type="InterPro" id="IPR018337">
    <property type="entry name" value="Cell_wall/Cho-bd_repeat"/>
</dbReference>
<evidence type="ECO:0000256" key="5">
    <source>
        <dbReference type="PROSITE-ProRule" id="PRU00591"/>
    </source>
</evidence>
<evidence type="ECO:0000313" key="10">
    <source>
        <dbReference type="EMBL" id="OOM14630.1"/>
    </source>
</evidence>
<dbReference type="GO" id="GO:0004575">
    <property type="term" value="F:sucrose alpha-glucosidase activity"/>
    <property type="evidence" value="ECO:0007669"/>
    <property type="project" value="TreeGrafter"/>
</dbReference>
<evidence type="ECO:0000256" key="7">
    <source>
        <dbReference type="SAM" id="SignalP"/>
    </source>
</evidence>
<dbReference type="PANTHER" id="PTHR42800">
    <property type="entry name" value="EXOINULINASE INUD (AFU_ORTHOLOGUE AFUA_5G00480)"/>
    <property type="match status" value="1"/>
</dbReference>
<dbReference type="InterPro" id="IPR013148">
    <property type="entry name" value="Glyco_hydro_32_N"/>
</dbReference>
<dbReference type="InterPro" id="IPR013189">
    <property type="entry name" value="Glyco_hydro_32_C"/>
</dbReference>
<evidence type="ECO:0000256" key="1">
    <source>
        <dbReference type="ARBA" id="ARBA00009902"/>
    </source>
</evidence>
<dbReference type="EMBL" id="LZYZ01000002">
    <property type="protein sequence ID" value="OOM14630.1"/>
    <property type="molecule type" value="Genomic_DNA"/>
</dbReference>
<feature type="signal peptide" evidence="7">
    <location>
        <begin position="1"/>
        <end position="28"/>
    </location>
</feature>
<keyword evidence="2" id="KW-0677">Repeat</keyword>
<feature type="repeat" description="Cell wall-binding" evidence="5">
    <location>
        <begin position="87"/>
        <end position="106"/>
    </location>
</feature>
<feature type="repeat" description="Cell wall-binding" evidence="5">
    <location>
        <begin position="127"/>
        <end position="146"/>
    </location>
</feature>
<comment type="caution">
    <text evidence="10">The sequence shown here is derived from an EMBL/GenBank/DDBJ whole genome shotgun (WGS) entry which is preliminary data.</text>
</comment>
<feature type="domain" description="Glycosyl hydrolase family 32 C-terminal" evidence="9">
    <location>
        <begin position="660"/>
        <end position="811"/>
    </location>
</feature>
<keyword evidence="3 10" id="KW-0378">Hydrolase</keyword>
<evidence type="ECO:0000256" key="2">
    <source>
        <dbReference type="ARBA" id="ARBA00022737"/>
    </source>
</evidence>
<dbReference type="CDD" id="cd18622">
    <property type="entry name" value="GH32_Inu-like"/>
    <property type="match status" value="1"/>
</dbReference>